<evidence type="ECO:0000313" key="2">
    <source>
        <dbReference type="Proteomes" id="UP001234297"/>
    </source>
</evidence>
<keyword evidence="2" id="KW-1185">Reference proteome</keyword>
<protein>
    <submittedName>
        <fullName evidence="1">Uncharacterized protein</fullName>
    </submittedName>
</protein>
<evidence type="ECO:0000313" key="1">
    <source>
        <dbReference type="EMBL" id="KAJ8641808.1"/>
    </source>
</evidence>
<sequence>MHGNCSLNLVQHWGVGDFPPMNETSHGFSSEGWQLTDSEAGKLQISNTTMRPTTKKEVFILKFETTPIVEEMKTKRRWVRSLRHSFEFIDKGETLDAPG</sequence>
<reference evidence="1 2" key="1">
    <citation type="journal article" date="2022" name="Hortic Res">
        <title>A haplotype resolved chromosomal level avocado genome allows analysis of novel avocado genes.</title>
        <authorList>
            <person name="Nath O."/>
            <person name="Fletcher S.J."/>
            <person name="Hayward A."/>
            <person name="Shaw L.M."/>
            <person name="Masouleh A.K."/>
            <person name="Furtado A."/>
            <person name="Henry R.J."/>
            <person name="Mitter N."/>
        </authorList>
    </citation>
    <scope>NUCLEOTIDE SEQUENCE [LARGE SCALE GENOMIC DNA]</scope>
    <source>
        <strain evidence="2">cv. Hass</strain>
    </source>
</reference>
<accession>A0ACC2M8S2</accession>
<organism evidence="1 2">
    <name type="scientific">Persea americana</name>
    <name type="common">Avocado</name>
    <dbReference type="NCBI Taxonomy" id="3435"/>
    <lineage>
        <taxon>Eukaryota</taxon>
        <taxon>Viridiplantae</taxon>
        <taxon>Streptophyta</taxon>
        <taxon>Embryophyta</taxon>
        <taxon>Tracheophyta</taxon>
        <taxon>Spermatophyta</taxon>
        <taxon>Magnoliopsida</taxon>
        <taxon>Magnoliidae</taxon>
        <taxon>Laurales</taxon>
        <taxon>Lauraceae</taxon>
        <taxon>Persea</taxon>
    </lineage>
</organism>
<gene>
    <name evidence="1" type="ORF">MRB53_018502</name>
</gene>
<name>A0ACC2M8S2_PERAE</name>
<dbReference type="Proteomes" id="UP001234297">
    <property type="component" value="Chromosome 5"/>
</dbReference>
<proteinExistence type="predicted"/>
<dbReference type="EMBL" id="CM056813">
    <property type="protein sequence ID" value="KAJ8641808.1"/>
    <property type="molecule type" value="Genomic_DNA"/>
</dbReference>
<comment type="caution">
    <text evidence="1">The sequence shown here is derived from an EMBL/GenBank/DDBJ whole genome shotgun (WGS) entry which is preliminary data.</text>
</comment>